<proteinExistence type="predicted"/>
<dbReference type="EMBL" id="JACHNH010000001">
    <property type="protein sequence ID" value="MBB4766176.1"/>
    <property type="molecule type" value="Genomic_DNA"/>
</dbReference>
<accession>A0A7W7MTA2</accession>
<name>A0A7W7MTA2_9ACTN</name>
<dbReference type="Pfam" id="PF10117">
    <property type="entry name" value="McrBC"/>
    <property type="match status" value="1"/>
</dbReference>
<comment type="caution">
    <text evidence="1">The sequence shown here is derived from an EMBL/GenBank/DDBJ whole genome shotgun (WGS) entry which is preliminary data.</text>
</comment>
<dbReference type="PANTHER" id="PTHR38733:SF1">
    <property type="entry name" value="TYPE IV METHYL-DIRECTED RESTRICTION ENZYME ECOKMCRBC"/>
    <property type="match status" value="1"/>
</dbReference>
<evidence type="ECO:0000313" key="2">
    <source>
        <dbReference type="Proteomes" id="UP000578112"/>
    </source>
</evidence>
<sequence length="390" mass="42238">MRRFVLDEYQTVAFGAGDAALAPLLAGTGLVATTLTVDGRLRLTATSKVGVLQFQAGADAVELRVRPKLPIDRLFWMLGHARDDQGWREEVADLEAVEDFVPALAVAFTAATSRALAPGVLQGYRVAEEALPTLRGRLREADQLRGRLGLAPPLEVRYDDYSVDIPENQVLLAAADQLRRTLGVPARARRGLHRIAQALAEVSRWTPGTAIPETAANRLNARYRPALRLARLVLARHGTEHHAGATRAAGFTFDLNTVYEDWLTAVLRAAVTARHGGTVVAQHPMNLDDTALVDMYPDITWWRHDACAGVVDAKYKRAGGNADLYQMLAYCTALGLAEGHLVYATGAPRREYRLVGSGVRVVTHGLNLAAPLPEVKSQVEAIADRLAAGA</sequence>
<dbReference type="Proteomes" id="UP000578112">
    <property type="component" value="Unassembled WGS sequence"/>
</dbReference>
<protein>
    <submittedName>
        <fullName evidence="1">5-methylcytosine-specific restriction enzyme subunit McrC</fullName>
    </submittedName>
</protein>
<organism evidence="1 2">
    <name type="scientific">Actinoplanes digitatis</name>
    <dbReference type="NCBI Taxonomy" id="1868"/>
    <lineage>
        <taxon>Bacteria</taxon>
        <taxon>Bacillati</taxon>
        <taxon>Actinomycetota</taxon>
        <taxon>Actinomycetes</taxon>
        <taxon>Micromonosporales</taxon>
        <taxon>Micromonosporaceae</taxon>
        <taxon>Actinoplanes</taxon>
    </lineage>
</organism>
<keyword evidence="2" id="KW-1185">Reference proteome</keyword>
<dbReference type="InterPro" id="IPR019292">
    <property type="entry name" value="McrC"/>
</dbReference>
<dbReference type="AlphaFoldDB" id="A0A7W7MTA2"/>
<reference evidence="1 2" key="1">
    <citation type="submission" date="2020-08" db="EMBL/GenBank/DDBJ databases">
        <title>Sequencing the genomes of 1000 actinobacteria strains.</title>
        <authorList>
            <person name="Klenk H.-P."/>
        </authorList>
    </citation>
    <scope>NUCLEOTIDE SEQUENCE [LARGE SCALE GENOMIC DNA]</scope>
    <source>
        <strain evidence="1 2">DSM 43149</strain>
    </source>
</reference>
<dbReference type="RefSeq" id="WP_184997276.1">
    <property type="nucleotide sequence ID" value="NZ_BOMK01000051.1"/>
</dbReference>
<gene>
    <name evidence="1" type="ORF">BJ971_006732</name>
</gene>
<dbReference type="PANTHER" id="PTHR38733">
    <property type="entry name" value="PROTEIN MCRC"/>
    <property type="match status" value="1"/>
</dbReference>
<evidence type="ECO:0000313" key="1">
    <source>
        <dbReference type="EMBL" id="MBB4766176.1"/>
    </source>
</evidence>